<evidence type="ECO:0000256" key="1">
    <source>
        <dbReference type="PROSITE-ProRule" id="PRU00043"/>
    </source>
</evidence>
<evidence type="ECO:0000313" key="5">
    <source>
        <dbReference type="EMBL" id="OQV22140.1"/>
    </source>
</evidence>
<evidence type="ECO:0000313" key="6">
    <source>
        <dbReference type="Proteomes" id="UP000192578"/>
    </source>
</evidence>
<organism evidence="5 6">
    <name type="scientific">Hypsibius exemplaris</name>
    <name type="common">Freshwater tardigrade</name>
    <dbReference type="NCBI Taxonomy" id="2072580"/>
    <lineage>
        <taxon>Eukaryota</taxon>
        <taxon>Metazoa</taxon>
        <taxon>Ecdysozoa</taxon>
        <taxon>Tardigrada</taxon>
        <taxon>Eutardigrada</taxon>
        <taxon>Parachela</taxon>
        <taxon>Hypsibioidea</taxon>
        <taxon>Hypsibiidae</taxon>
        <taxon>Hypsibius</taxon>
    </lineage>
</organism>
<dbReference type="Proteomes" id="UP000192578">
    <property type="component" value="Unassembled WGS sequence"/>
</dbReference>
<comment type="caution">
    <text evidence="5">The sequence shown here is derived from an EMBL/GenBank/DDBJ whole genome shotgun (WGS) entry which is preliminary data.</text>
</comment>
<feature type="compositionally biased region" description="Polar residues" evidence="2">
    <location>
        <begin position="918"/>
        <end position="930"/>
    </location>
</feature>
<accession>A0A1W0X410</accession>
<feature type="compositionally biased region" description="Low complexity" evidence="2">
    <location>
        <begin position="846"/>
        <end position="857"/>
    </location>
</feature>
<name>A0A1W0X410_HYPEX</name>
<feature type="compositionally biased region" description="Polar residues" evidence="2">
    <location>
        <begin position="893"/>
        <end position="909"/>
    </location>
</feature>
<dbReference type="InterPro" id="IPR015919">
    <property type="entry name" value="Cadherin-like_sf"/>
</dbReference>
<dbReference type="Gene3D" id="2.60.40.60">
    <property type="entry name" value="Cadherins"/>
    <property type="match status" value="2"/>
</dbReference>
<feature type="signal peptide" evidence="3">
    <location>
        <begin position="1"/>
        <end position="25"/>
    </location>
</feature>
<protein>
    <recommendedName>
        <fullName evidence="4">Cadherin domain-containing protein</fullName>
    </recommendedName>
</protein>
<dbReference type="SUPFAM" id="SSF49313">
    <property type="entry name" value="Cadherin-like"/>
    <property type="match status" value="2"/>
</dbReference>
<evidence type="ECO:0000256" key="3">
    <source>
        <dbReference type="SAM" id="SignalP"/>
    </source>
</evidence>
<feature type="compositionally biased region" description="Low complexity" evidence="2">
    <location>
        <begin position="673"/>
        <end position="738"/>
    </location>
</feature>
<dbReference type="Pfam" id="PF00028">
    <property type="entry name" value="Cadherin"/>
    <property type="match status" value="1"/>
</dbReference>
<feature type="chain" id="PRO_5012461417" description="Cadherin domain-containing protein" evidence="3">
    <location>
        <begin position="26"/>
        <end position="1377"/>
    </location>
</feature>
<dbReference type="PROSITE" id="PS50268">
    <property type="entry name" value="CADHERIN_2"/>
    <property type="match status" value="1"/>
</dbReference>
<dbReference type="GO" id="GO:0016020">
    <property type="term" value="C:membrane"/>
    <property type="evidence" value="ECO:0007669"/>
    <property type="project" value="InterPro"/>
</dbReference>
<dbReference type="GO" id="GO:0007156">
    <property type="term" value="P:homophilic cell adhesion via plasma membrane adhesion molecules"/>
    <property type="evidence" value="ECO:0007669"/>
    <property type="project" value="InterPro"/>
</dbReference>
<feature type="region of interest" description="Disordered" evidence="2">
    <location>
        <begin position="819"/>
        <end position="957"/>
    </location>
</feature>
<keyword evidence="3" id="KW-0732">Signal</keyword>
<feature type="compositionally biased region" description="Polar residues" evidence="2">
    <location>
        <begin position="870"/>
        <end position="880"/>
    </location>
</feature>
<feature type="compositionally biased region" description="Polar residues" evidence="2">
    <location>
        <begin position="163"/>
        <end position="173"/>
    </location>
</feature>
<proteinExistence type="predicted"/>
<feature type="compositionally biased region" description="Low complexity" evidence="2">
    <location>
        <begin position="146"/>
        <end position="162"/>
    </location>
</feature>
<feature type="region of interest" description="Disordered" evidence="2">
    <location>
        <begin position="661"/>
        <end position="772"/>
    </location>
</feature>
<dbReference type="CDD" id="cd11304">
    <property type="entry name" value="Cadherin_repeat"/>
    <property type="match status" value="1"/>
</dbReference>
<dbReference type="OrthoDB" id="6079678at2759"/>
<dbReference type="InterPro" id="IPR002126">
    <property type="entry name" value="Cadherin-like_dom"/>
</dbReference>
<feature type="region of interest" description="Disordered" evidence="2">
    <location>
        <begin position="146"/>
        <end position="173"/>
    </location>
</feature>
<gene>
    <name evidence="5" type="ORF">BV898_03986</name>
</gene>
<feature type="compositionally biased region" description="Polar residues" evidence="2">
    <location>
        <begin position="937"/>
        <end position="953"/>
    </location>
</feature>
<feature type="domain" description="Cadherin" evidence="4">
    <location>
        <begin position="1085"/>
        <end position="1170"/>
    </location>
</feature>
<keyword evidence="1" id="KW-0106">Calcium</keyword>
<dbReference type="GO" id="GO:0005509">
    <property type="term" value="F:calcium ion binding"/>
    <property type="evidence" value="ECO:0007669"/>
    <property type="project" value="UniProtKB-UniRule"/>
</dbReference>
<feature type="compositionally biased region" description="Polar residues" evidence="2">
    <location>
        <begin position="739"/>
        <end position="764"/>
    </location>
</feature>
<keyword evidence="6" id="KW-1185">Reference proteome</keyword>
<evidence type="ECO:0000259" key="4">
    <source>
        <dbReference type="PROSITE" id="PS50268"/>
    </source>
</evidence>
<reference evidence="6" key="1">
    <citation type="submission" date="2017-01" db="EMBL/GenBank/DDBJ databases">
        <title>Comparative genomics of anhydrobiosis in the tardigrade Hypsibius dujardini.</title>
        <authorList>
            <person name="Yoshida Y."/>
            <person name="Koutsovoulos G."/>
            <person name="Laetsch D."/>
            <person name="Stevens L."/>
            <person name="Kumar S."/>
            <person name="Horikawa D."/>
            <person name="Ishino K."/>
            <person name="Komine S."/>
            <person name="Tomita M."/>
            <person name="Blaxter M."/>
            <person name="Arakawa K."/>
        </authorList>
    </citation>
    <scope>NUCLEOTIDE SEQUENCE [LARGE SCALE GENOMIC DNA]</scope>
    <source>
        <strain evidence="6">Z151</strain>
    </source>
</reference>
<evidence type="ECO:0000256" key="2">
    <source>
        <dbReference type="SAM" id="MobiDB-lite"/>
    </source>
</evidence>
<sequence length="1377" mass="145875">MGRLWRPEAGSWLLFFLYCIGGSFAQLVMMDFADSSSNATMPPPMTAVTETCGEPFNKVATVPFTAREGHEVGRLVDFDGGPGWGPFMIISGNEKALFKIDKDGTIRVAFPFFDLDEYRLRLASLNGNLICTVQINIRIGNNNNNNNNASTTSANSSPATPNQTLDDSNSNAIPQDGTTVLIWSSELTTTTTTPAPTTIPHIPSSLATTSPFTTSSLPHSTAPISMTTGSIIHSGFNLSHPMANIMTGSNGVKQIGNDNDDILLTDSPFDLDRQAKNMSKKQGIILGPGGGTFPLGPRCADPFLTVAVPADTPTNTPITKVSATFQLGVPITYSMADVVFDRFRVEPVSGQVLTGPQALSGMRNPFVGGGILRVAPQTRSALEFRVRATVPNGMYCETVVRVNVIPSTSPSTGLTGGGSPPFFTSPFALLFPVQICQPGQVIGRAEARDADPGEQIMYLLDTPNNDVSVDLLTGVLRVGNSGNQQPRQIQVIVRAIDQSGLSSTTSATINFQCEIGPSRSLLQFSQQNYFFPIFNCNAGTIAGRVTLLGPATGPVMFQLGNNFEFTIEPNGDIRLAALLSPGPRRTFPVSANDINGQRAQSIITVDPLCNGNNGPLDPAFPPPNSFPFPQPLSQQNFIGFNPNLLNTFGGNPTGLRPNALLPNNGFPTGGNNFGQPGSGSLPNGNFFPPNGQPNSGFPSGSFPPEFNNPQNPGLNPQNPTFNPQNPGFNPQNPPGFNTLNPAFNPQNPGFSPQNTGFFPPQSNGAPFGEAAFRPPQQFPLRLLETNPSPPSMPNLNGMPFGPDRLEGTITQAFLTGEINRVPRPTRPLLMGQTNTNEGGNRGLIFSSSTNSNNNGNENGNGNGNGNGNSQPTGDSQTLTPQPEDPNHRAIEPSSPQKQLTNALPQSSPPTGGAFGFSVLSSPQMNLQPEQQRGFLNGPSQFPLSGPNNGQPMTFQPMGGAPMSFQPMGGAPLTFQPMGGAPMTFQPMGGAPNFAGPFPGGPAPFGSPPLPGSLGMMGGFPDPFGSRQLPQGPVGTQFAQFPQPVPELNGAGLGFPDLPIRLPQSAGQTPPIFVTPLCAPPNSNFIGRLRAIDPEPNDRITYFIYSTGGTDVFDVHPSTGEIRSRTALTIGTYHVDVAARDSTGRTAIMRLEISINPSCLQPRMMNDFPQFANPFPNSLPLPSPFNGGLAQMNLQQPLVQQAAFRPNRQLAAKTSICAEDVVPGTAERSQTGSVPVVNHFGLVRQLSKNGGLSIKGPTIITVDAPYEGTLPATLPAGTALGDFTVSGGSGTYRWVEGDNSRFEITGGSTGSLRTTAVLPHGTYEYATTVKDNIGNVSTLKLRIVIRNPEFTDNGLPIGNPDMPLPGVIPVRNQQDNFS</sequence>
<dbReference type="EMBL" id="MTYJ01000019">
    <property type="protein sequence ID" value="OQV22140.1"/>
    <property type="molecule type" value="Genomic_DNA"/>
</dbReference>